<dbReference type="Gene3D" id="3.20.20.80">
    <property type="entry name" value="Glycosidases"/>
    <property type="match status" value="1"/>
</dbReference>
<gene>
    <name evidence="7" type="ORF">JCM21714_4530</name>
</gene>
<dbReference type="PANTHER" id="PTHR46323">
    <property type="entry name" value="BETA-GALACTOSIDASE"/>
    <property type="match status" value="1"/>
</dbReference>
<evidence type="ECO:0000259" key="5">
    <source>
        <dbReference type="Pfam" id="PF02836"/>
    </source>
</evidence>
<dbReference type="InterPro" id="IPR036156">
    <property type="entry name" value="Beta-gal/glucu_dom_sf"/>
</dbReference>
<keyword evidence="3" id="KW-0378">Hydrolase</keyword>
<dbReference type="InterPro" id="IPR050347">
    <property type="entry name" value="Bact_Beta-galactosidase"/>
</dbReference>
<dbReference type="SUPFAM" id="SSF49303">
    <property type="entry name" value="beta-Galactosidase/glucuronidase domain"/>
    <property type="match status" value="1"/>
</dbReference>
<evidence type="ECO:0000313" key="7">
    <source>
        <dbReference type="EMBL" id="GAE95309.1"/>
    </source>
</evidence>
<dbReference type="Gene3D" id="2.60.40.10">
    <property type="entry name" value="Immunoglobulins"/>
    <property type="match status" value="1"/>
</dbReference>
<comment type="catalytic activity">
    <reaction evidence="1">
        <text>Hydrolysis of terminal non-reducing beta-D-galactose residues in beta-D-galactosides.</text>
        <dbReference type="EC" id="3.2.1.23"/>
    </reaction>
</comment>
<dbReference type="PANTHER" id="PTHR46323:SF2">
    <property type="entry name" value="BETA-GALACTOSIDASE"/>
    <property type="match status" value="1"/>
</dbReference>
<dbReference type="InterPro" id="IPR032312">
    <property type="entry name" value="LacZ_4"/>
</dbReference>
<keyword evidence="8" id="KW-1185">Reference proteome</keyword>
<dbReference type="STRING" id="1298598.JCM21714_4530"/>
<dbReference type="Pfam" id="PF02836">
    <property type="entry name" value="Glyco_hydro_2_C"/>
    <property type="match status" value="1"/>
</dbReference>
<dbReference type="Pfam" id="PF16353">
    <property type="entry name" value="LacZ_4"/>
    <property type="match status" value="1"/>
</dbReference>
<feature type="domain" description="Beta-galactosidase" evidence="6">
    <location>
        <begin position="129"/>
        <end position="173"/>
    </location>
</feature>
<reference evidence="7 8" key="1">
    <citation type="journal article" date="2014" name="Genome Announc.">
        <title>Draft Genome Sequence of the Boron-Tolerant and Moderately Halotolerant Bacterium Gracilibacillus boraciitolerans JCM 21714T.</title>
        <authorList>
            <person name="Ahmed I."/>
            <person name="Oshima K."/>
            <person name="Suda W."/>
            <person name="Kitamura K."/>
            <person name="Iida T."/>
            <person name="Ohmori Y."/>
            <person name="Fujiwara T."/>
            <person name="Hattori M."/>
            <person name="Ohkuma M."/>
        </authorList>
    </citation>
    <scope>NUCLEOTIDE SEQUENCE [LARGE SCALE GENOMIC DNA]</scope>
    <source>
        <strain evidence="7 8">JCM 21714</strain>
    </source>
</reference>
<evidence type="ECO:0000256" key="4">
    <source>
        <dbReference type="ARBA" id="ARBA00023295"/>
    </source>
</evidence>
<evidence type="ECO:0000256" key="3">
    <source>
        <dbReference type="ARBA" id="ARBA00022801"/>
    </source>
</evidence>
<evidence type="ECO:0000256" key="1">
    <source>
        <dbReference type="ARBA" id="ARBA00001412"/>
    </source>
</evidence>
<dbReference type="SUPFAM" id="SSF51445">
    <property type="entry name" value="(Trans)glycosidases"/>
    <property type="match status" value="1"/>
</dbReference>
<sequence length="190" mass="21496">MYLSPPQQLEFYAKQLGDKEPYILCEYAHSIGNSTGNLHKYTELFDQYPCLQGGFIWDWKDQALRHQTEDGIEFLAYGGGDFGDSPNDGKFSGDGIIFADGTITPKLIEVKTCYRNIEFEQLNLATGEVKIINKFLFQSLKDFKLIWTVEEEGEVLESGVQLLDAAPGISTINHIAISNSFYKFTKRKSD</sequence>
<evidence type="ECO:0000313" key="8">
    <source>
        <dbReference type="Proteomes" id="UP000019102"/>
    </source>
</evidence>
<dbReference type="EMBL" id="BAVS01000048">
    <property type="protein sequence ID" value="GAE95309.1"/>
    <property type="molecule type" value="Genomic_DNA"/>
</dbReference>
<dbReference type="InterPro" id="IPR013783">
    <property type="entry name" value="Ig-like_fold"/>
</dbReference>
<dbReference type="GO" id="GO:0005990">
    <property type="term" value="P:lactose catabolic process"/>
    <property type="evidence" value="ECO:0007669"/>
    <property type="project" value="TreeGrafter"/>
</dbReference>
<proteinExistence type="predicted"/>
<dbReference type="GO" id="GO:0004565">
    <property type="term" value="F:beta-galactosidase activity"/>
    <property type="evidence" value="ECO:0007669"/>
    <property type="project" value="UniProtKB-EC"/>
</dbReference>
<feature type="domain" description="Glycoside hydrolase family 2 catalytic" evidence="5">
    <location>
        <begin position="14"/>
        <end position="119"/>
    </location>
</feature>
<name>W4VQV7_9BACI</name>
<evidence type="ECO:0000256" key="2">
    <source>
        <dbReference type="ARBA" id="ARBA00012756"/>
    </source>
</evidence>
<dbReference type="Proteomes" id="UP000019102">
    <property type="component" value="Unassembled WGS sequence"/>
</dbReference>
<keyword evidence="4" id="KW-0326">Glycosidase</keyword>
<dbReference type="eggNOG" id="COG3250">
    <property type="taxonomic scope" value="Bacteria"/>
</dbReference>
<protein>
    <recommendedName>
        <fullName evidence="2">beta-galactosidase</fullName>
        <ecNumber evidence="2">3.2.1.23</ecNumber>
    </recommendedName>
</protein>
<dbReference type="GO" id="GO:0009341">
    <property type="term" value="C:beta-galactosidase complex"/>
    <property type="evidence" value="ECO:0007669"/>
    <property type="project" value="TreeGrafter"/>
</dbReference>
<dbReference type="AlphaFoldDB" id="W4VQV7"/>
<dbReference type="InterPro" id="IPR017853">
    <property type="entry name" value="GH"/>
</dbReference>
<accession>W4VQV7</accession>
<comment type="caution">
    <text evidence="7">The sequence shown here is derived from an EMBL/GenBank/DDBJ whole genome shotgun (WGS) entry which is preliminary data.</text>
</comment>
<dbReference type="InterPro" id="IPR006103">
    <property type="entry name" value="Glyco_hydro_2_cat"/>
</dbReference>
<dbReference type="EC" id="3.2.1.23" evidence="2"/>
<evidence type="ECO:0000259" key="6">
    <source>
        <dbReference type="Pfam" id="PF16353"/>
    </source>
</evidence>
<organism evidence="7 8">
    <name type="scientific">Gracilibacillus boraciitolerans JCM 21714</name>
    <dbReference type="NCBI Taxonomy" id="1298598"/>
    <lineage>
        <taxon>Bacteria</taxon>
        <taxon>Bacillati</taxon>
        <taxon>Bacillota</taxon>
        <taxon>Bacilli</taxon>
        <taxon>Bacillales</taxon>
        <taxon>Bacillaceae</taxon>
        <taxon>Gracilibacillus</taxon>
    </lineage>
</organism>